<keyword evidence="1" id="KW-0732">Signal</keyword>
<evidence type="ECO:0000313" key="3">
    <source>
        <dbReference type="Proteomes" id="UP000578112"/>
    </source>
</evidence>
<gene>
    <name evidence="2" type="ORF">BJ971_005505</name>
</gene>
<feature type="signal peptide" evidence="1">
    <location>
        <begin position="1"/>
        <end position="31"/>
    </location>
</feature>
<protein>
    <recommendedName>
        <fullName evidence="4">Ig-like domain-containing protein</fullName>
    </recommendedName>
</protein>
<name>A0A7W7I208_9ACTN</name>
<evidence type="ECO:0008006" key="4">
    <source>
        <dbReference type="Google" id="ProtNLM"/>
    </source>
</evidence>
<organism evidence="2 3">
    <name type="scientific">Actinoplanes digitatis</name>
    <dbReference type="NCBI Taxonomy" id="1868"/>
    <lineage>
        <taxon>Bacteria</taxon>
        <taxon>Bacillati</taxon>
        <taxon>Actinomycetota</taxon>
        <taxon>Actinomycetes</taxon>
        <taxon>Micromonosporales</taxon>
        <taxon>Micromonosporaceae</taxon>
        <taxon>Actinoplanes</taxon>
    </lineage>
</organism>
<dbReference type="Gene3D" id="2.60.40.10">
    <property type="entry name" value="Immunoglobulins"/>
    <property type="match status" value="1"/>
</dbReference>
<dbReference type="EMBL" id="JACHNH010000001">
    <property type="protein sequence ID" value="MBB4764949.1"/>
    <property type="molecule type" value="Genomic_DNA"/>
</dbReference>
<dbReference type="AlphaFoldDB" id="A0A7W7I208"/>
<dbReference type="Pfam" id="PF17957">
    <property type="entry name" value="Big_7"/>
    <property type="match status" value="1"/>
</dbReference>
<proteinExistence type="predicted"/>
<dbReference type="Proteomes" id="UP000578112">
    <property type="component" value="Unassembled WGS sequence"/>
</dbReference>
<accession>A0A7W7I208</accession>
<dbReference type="InterPro" id="IPR013783">
    <property type="entry name" value="Ig-like_fold"/>
</dbReference>
<sequence length="503" mass="53470">MYEPSRIAWRLGVSAAAALSLVLAGTAPALADDTIAPDTTPPVITSTGLTDGQTVLRQSVLHPVVTDDVGVTAVFVRVGTGSSFRCTVDASQGFNCPITVPVALNGTDVDVTVRAFDAAGNRTDQITRVHVVAVALSGALAPKAGTAMRSGPMTATLSDVSTETSKIEMTDGPAGAVLATLTAAPWAFTWNASATATPPCFRLSEPAGNSTTYCSNYVVSDEAPVIKSVWVFHEYGGNLAWSSRLDEGKGWIGTDGTISSSATDKVGIDHTELWVDGVFHSSATGQSAFFYWHDATRGRTFANLEVRVTNRVGLTTTKAFRLNIDNVGPVLQISPRAGTLLRGKQVIVTRTATDQHRIVVPDSAGFSSPWQPSPLSYIEYVALRGDGPIGLDFAVHDELGNPATLSNRVTVDNTKATVAFAKAPKNKAKVKGTVKVTATARDKYGVARVQLLINGKVVATDTTAAYKFSINTKKYGKKLKVRLRVYDRAGNVTTTSTRTWYRR</sequence>
<reference evidence="2 3" key="1">
    <citation type="submission" date="2020-08" db="EMBL/GenBank/DDBJ databases">
        <title>Sequencing the genomes of 1000 actinobacteria strains.</title>
        <authorList>
            <person name="Klenk H.-P."/>
        </authorList>
    </citation>
    <scope>NUCLEOTIDE SEQUENCE [LARGE SCALE GENOMIC DNA]</scope>
    <source>
        <strain evidence="2 3">DSM 43149</strain>
    </source>
</reference>
<comment type="caution">
    <text evidence="2">The sequence shown here is derived from an EMBL/GenBank/DDBJ whole genome shotgun (WGS) entry which is preliminary data.</text>
</comment>
<feature type="chain" id="PRO_5031110567" description="Ig-like domain-containing protein" evidence="1">
    <location>
        <begin position="32"/>
        <end position="503"/>
    </location>
</feature>
<keyword evidence="3" id="KW-1185">Reference proteome</keyword>
<dbReference type="GO" id="GO:0005975">
    <property type="term" value="P:carbohydrate metabolic process"/>
    <property type="evidence" value="ECO:0007669"/>
    <property type="project" value="UniProtKB-ARBA"/>
</dbReference>
<dbReference type="RefSeq" id="WP_184996080.1">
    <property type="nucleotide sequence ID" value="NZ_BOMK01000026.1"/>
</dbReference>
<evidence type="ECO:0000313" key="2">
    <source>
        <dbReference type="EMBL" id="MBB4764949.1"/>
    </source>
</evidence>
<evidence type="ECO:0000256" key="1">
    <source>
        <dbReference type="SAM" id="SignalP"/>
    </source>
</evidence>